<keyword evidence="4" id="KW-1185">Reference proteome</keyword>
<feature type="region of interest" description="Disordered" evidence="1">
    <location>
        <begin position="1"/>
        <end position="89"/>
    </location>
</feature>
<feature type="compositionally biased region" description="Polar residues" evidence="1">
    <location>
        <begin position="29"/>
        <end position="41"/>
    </location>
</feature>
<evidence type="ECO:0000313" key="4">
    <source>
        <dbReference type="Proteomes" id="UP001489509"/>
    </source>
</evidence>
<evidence type="ECO:0000313" key="3">
    <source>
        <dbReference type="EMBL" id="MEQ2440491.1"/>
    </source>
</evidence>
<dbReference type="EMBL" id="JBBMFD010000008">
    <property type="protein sequence ID" value="MEQ2440491.1"/>
    <property type="molecule type" value="Genomic_DNA"/>
</dbReference>
<feature type="compositionally biased region" description="Pro residues" evidence="1">
    <location>
        <begin position="54"/>
        <end position="67"/>
    </location>
</feature>
<keyword evidence="2" id="KW-1133">Transmembrane helix</keyword>
<sequence>MSNDPFHPNEGIDNTQPVPPTEPPAGSAPQASSQNEGTNAYQEPGAPYQAPVSQPTPPPSAYPPPYQAPQQTNSYGNANNPYPQQPVYTVPQPKPANGMAIASLVLGILSIVCCCAGFFGILPGVIGLILAIICFSKGNKGGMAVAGLVLNIIGVALAVVALIMLIADGSLAQIIYAIESGDLDDLYYYYYRDFMMIFPR</sequence>
<organism evidence="3 4">
    <name type="scientific">Solibaculum intestinale</name>
    <dbReference type="NCBI Taxonomy" id="3133165"/>
    <lineage>
        <taxon>Bacteria</taxon>
        <taxon>Bacillati</taxon>
        <taxon>Bacillota</taxon>
        <taxon>Clostridia</taxon>
        <taxon>Eubacteriales</taxon>
        <taxon>Oscillospiraceae</taxon>
        <taxon>Solibaculum</taxon>
    </lineage>
</organism>
<protein>
    <recommendedName>
        <fullName evidence="5">DUF4190 domain-containing protein</fullName>
    </recommendedName>
</protein>
<feature type="transmembrane region" description="Helical" evidence="2">
    <location>
        <begin position="100"/>
        <end position="133"/>
    </location>
</feature>
<comment type="caution">
    <text evidence="3">The sequence shown here is derived from an EMBL/GenBank/DDBJ whole genome shotgun (WGS) entry which is preliminary data.</text>
</comment>
<evidence type="ECO:0000256" key="2">
    <source>
        <dbReference type="SAM" id="Phobius"/>
    </source>
</evidence>
<reference evidence="3 4" key="1">
    <citation type="submission" date="2024-03" db="EMBL/GenBank/DDBJ databases">
        <title>Human intestinal bacterial collection.</title>
        <authorList>
            <person name="Pauvert C."/>
            <person name="Hitch T.C.A."/>
            <person name="Clavel T."/>
        </authorList>
    </citation>
    <scope>NUCLEOTIDE SEQUENCE [LARGE SCALE GENOMIC DNA]</scope>
    <source>
        <strain evidence="3 4">CLA-JM-H44</strain>
    </source>
</reference>
<name>A0ABV1DZK7_9FIRM</name>
<evidence type="ECO:0008006" key="5">
    <source>
        <dbReference type="Google" id="ProtNLM"/>
    </source>
</evidence>
<evidence type="ECO:0000256" key="1">
    <source>
        <dbReference type="SAM" id="MobiDB-lite"/>
    </source>
</evidence>
<keyword evidence="2" id="KW-0472">Membrane</keyword>
<gene>
    <name evidence="3" type="ORF">WMO26_06605</name>
</gene>
<feature type="transmembrane region" description="Helical" evidence="2">
    <location>
        <begin position="145"/>
        <end position="167"/>
    </location>
</feature>
<keyword evidence="2" id="KW-0812">Transmembrane</keyword>
<accession>A0ABV1DZK7</accession>
<proteinExistence type="predicted"/>
<dbReference type="RefSeq" id="WP_349219086.1">
    <property type="nucleotide sequence ID" value="NZ_JBBMFD010000008.1"/>
</dbReference>
<dbReference type="Proteomes" id="UP001489509">
    <property type="component" value="Unassembled WGS sequence"/>
</dbReference>